<comment type="catalytic activity">
    <reaction evidence="4 5">
        <text>L-glutaminyl-[peptide chain release factor] + S-adenosyl-L-methionine = N(5)-methyl-L-glutaminyl-[peptide chain release factor] + S-adenosyl-L-homocysteine + H(+)</text>
        <dbReference type="Rhea" id="RHEA:42896"/>
        <dbReference type="Rhea" id="RHEA-COMP:10271"/>
        <dbReference type="Rhea" id="RHEA-COMP:10272"/>
        <dbReference type="ChEBI" id="CHEBI:15378"/>
        <dbReference type="ChEBI" id="CHEBI:30011"/>
        <dbReference type="ChEBI" id="CHEBI:57856"/>
        <dbReference type="ChEBI" id="CHEBI:59789"/>
        <dbReference type="ChEBI" id="CHEBI:61891"/>
        <dbReference type="EC" id="2.1.1.297"/>
    </reaction>
</comment>
<dbReference type="Gene3D" id="1.10.8.10">
    <property type="entry name" value="DNA helicase RuvA subunit, C-terminal domain"/>
    <property type="match status" value="1"/>
</dbReference>
<keyword evidence="2 5" id="KW-0808">Transferase</keyword>
<dbReference type="InterPro" id="IPR002052">
    <property type="entry name" value="DNA_methylase_N6_adenine_CS"/>
</dbReference>
<gene>
    <name evidence="5 8" type="primary">prmC</name>
    <name evidence="8" type="ORF">H9736_00375</name>
</gene>
<comment type="similarity">
    <text evidence="5">Belongs to the protein N5-glutamine methyltransferase family. PrmC subfamily.</text>
</comment>
<dbReference type="HAMAP" id="MF_02126">
    <property type="entry name" value="RF_methyltr_PrmC"/>
    <property type="match status" value="1"/>
</dbReference>
<dbReference type="Pfam" id="PF05175">
    <property type="entry name" value="MTS"/>
    <property type="match status" value="1"/>
</dbReference>
<dbReference type="Proteomes" id="UP000886800">
    <property type="component" value="Unassembled WGS sequence"/>
</dbReference>
<name>A0A9D1WPT4_9FIRM</name>
<dbReference type="PROSITE" id="PS00092">
    <property type="entry name" value="N6_MTASE"/>
    <property type="match status" value="1"/>
</dbReference>
<dbReference type="InterPro" id="IPR004556">
    <property type="entry name" value="HemK-like"/>
</dbReference>
<dbReference type="GO" id="GO:0102559">
    <property type="term" value="F:peptide chain release factor N(5)-glutamine methyltransferase activity"/>
    <property type="evidence" value="ECO:0007669"/>
    <property type="project" value="UniProtKB-EC"/>
</dbReference>
<feature type="domain" description="Methyltransferase small" evidence="6">
    <location>
        <begin position="104"/>
        <end position="188"/>
    </location>
</feature>
<dbReference type="InterPro" id="IPR029063">
    <property type="entry name" value="SAM-dependent_MTases_sf"/>
</dbReference>
<evidence type="ECO:0000256" key="4">
    <source>
        <dbReference type="ARBA" id="ARBA00048391"/>
    </source>
</evidence>
<feature type="domain" description="Release factor glutamine methyltransferase N-terminal" evidence="7">
    <location>
        <begin position="7"/>
        <end position="71"/>
    </location>
</feature>
<feature type="binding site" evidence="5">
    <location>
        <position position="140"/>
    </location>
    <ligand>
        <name>S-adenosyl-L-methionine</name>
        <dbReference type="ChEBI" id="CHEBI:59789"/>
    </ligand>
</feature>
<comment type="caution">
    <text evidence="8">The sequence shown here is derived from an EMBL/GenBank/DDBJ whole genome shotgun (WGS) entry which is preliminary data.</text>
</comment>
<dbReference type="InterPro" id="IPR040758">
    <property type="entry name" value="PrmC_N"/>
</dbReference>
<dbReference type="EC" id="2.1.1.297" evidence="5"/>
<feature type="binding site" evidence="5">
    <location>
        <begin position="183"/>
        <end position="186"/>
    </location>
    <ligand>
        <name>substrate</name>
    </ligand>
</feature>
<dbReference type="EMBL" id="DXES01000009">
    <property type="protein sequence ID" value="HIX64681.1"/>
    <property type="molecule type" value="Genomic_DNA"/>
</dbReference>
<comment type="function">
    <text evidence="5">Methylates the class 1 translation termination release factors RF1/PrfA and RF2/PrfB on the glutamine residue of the universally conserved GGQ motif.</text>
</comment>
<dbReference type="PANTHER" id="PTHR18895:SF74">
    <property type="entry name" value="MTRF1L RELEASE FACTOR GLUTAMINE METHYLTRANSFERASE"/>
    <property type="match status" value="1"/>
</dbReference>
<evidence type="ECO:0000313" key="9">
    <source>
        <dbReference type="Proteomes" id="UP000886800"/>
    </source>
</evidence>
<dbReference type="NCBIfam" id="TIGR00536">
    <property type="entry name" value="hemK_fam"/>
    <property type="match status" value="1"/>
</dbReference>
<reference evidence="8" key="1">
    <citation type="journal article" date="2021" name="PeerJ">
        <title>Extensive microbial diversity within the chicken gut microbiome revealed by metagenomics and culture.</title>
        <authorList>
            <person name="Gilroy R."/>
            <person name="Ravi A."/>
            <person name="Getino M."/>
            <person name="Pursley I."/>
            <person name="Horton D.L."/>
            <person name="Alikhan N.F."/>
            <person name="Baker D."/>
            <person name="Gharbi K."/>
            <person name="Hall N."/>
            <person name="Watson M."/>
            <person name="Adriaenssens E.M."/>
            <person name="Foster-Nyarko E."/>
            <person name="Jarju S."/>
            <person name="Secka A."/>
            <person name="Antonio M."/>
            <person name="Oren A."/>
            <person name="Chaudhuri R.R."/>
            <person name="La Ragione R."/>
            <person name="Hildebrand F."/>
            <person name="Pallen M.J."/>
        </authorList>
    </citation>
    <scope>NUCLEOTIDE SEQUENCE</scope>
    <source>
        <strain evidence="8">CHK188-5543</strain>
    </source>
</reference>
<organism evidence="8 9">
    <name type="scientific">Candidatus Anaerotruncus excrementipullorum</name>
    <dbReference type="NCBI Taxonomy" id="2838465"/>
    <lineage>
        <taxon>Bacteria</taxon>
        <taxon>Bacillati</taxon>
        <taxon>Bacillota</taxon>
        <taxon>Clostridia</taxon>
        <taxon>Eubacteriales</taxon>
        <taxon>Oscillospiraceae</taxon>
        <taxon>Anaerotruncus</taxon>
    </lineage>
</organism>
<evidence type="ECO:0000256" key="3">
    <source>
        <dbReference type="ARBA" id="ARBA00022691"/>
    </source>
</evidence>
<dbReference type="InterPro" id="IPR007848">
    <property type="entry name" value="Small_mtfrase_dom"/>
</dbReference>
<evidence type="ECO:0000256" key="2">
    <source>
        <dbReference type="ARBA" id="ARBA00022679"/>
    </source>
</evidence>
<evidence type="ECO:0000256" key="5">
    <source>
        <dbReference type="HAMAP-Rule" id="MF_02126"/>
    </source>
</evidence>
<evidence type="ECO:0000259" key="7">
    <source>
        <dbReference type="Pfam" id="PF17827"/>
    </source>
</evidence>
<dbReference type="InterPro" id="IPR050320">
    <property type="entry name" value="N5-glutamine_MTase"/>
</dbReference>
<dbReference type="GO" id="GO:0032259">
    <property type="term" value="P:methylation"/>
    <property type="evidence" value="ECO:0007669"/>
    <property type="project" value="UniProtKB-KW"/>
</dbReference>
<feature type="binding site" evidence="5">
    <location>
        <position position="183"/>
    </location>
    <ligand>
        <name>S-adenosyl-L-methionine</name>
        <dbReference type="ChEBI" id="CHEBI:59789"/>
    </ligand>
</feature>
<dbReference type="GO" id="GO:0003676">
    <property type="term" value="F:nucleic acid binding"/>
    <property type="evidence" value="ECO:0007669"/>
    <property type="project" value="InterPro"/>
</dbReference>
<dbReference type="AlphaFoldDB" id="A0A9D1WPT4"/>
<protein>
    <recommendedName>
        <fullName evidence="5">Release factor glutamine methyltransferase</fullName>
        <shortName evidence="5">RF MTase</shortName>
        <ecNumber evidence="5">2.1.1.297</ecNumber>
    </recommendedName>
    <alternativeName>
        <fullName evidence="5">N5-glutamine methyltransferase PrmC</fullName>
    </alternativeName>
    <alternativeName>
        <fullName evidence="5">Protein-(glutamine-N5) MTase PrmC</fullName>
    </alternativeName>
    <alternativeName>
        <fullName evidence="5">Protein-glutamine N-methyltransferase PrmC</fullName>
    </alternativeName>
</protein>
<accession>A0A9D1WPT4</accession>
<proteinExistence type="inferred from homology"/>
<dbReference type="SUPFAM" id="SSF53335">
    <property type="entry name" value="S-adenosyl-L-methionine-dependent methyltransferases"/>
    <property type="match status" value="1"/>
</dbReference>
<dbReference type="CDD" id="cd02440">
    <property type="entry name" value="AdoMet_MTases"/>
    <property type="match status" value="1"/>
</dbReference>
<comment type="caution">
    <text evidence="5">Lacks conserved residue(s) required for the propagation of feature annotation.</text>
</comment>
<dbReference type="Pfam" id="PF17827">
    <property type="entry name" value="PrmC_N"/>
    <property type="match status" value="1"/>
</dbReference>
<sequence>MTLQEIWREALAQPGPEEDPFALACLFQKAFGVERARLPLCGGQVPSPAQTEAFSRLRARLAMGEPLQYLVEEWEFYGLPFRVGPGVLIPRPDTETLVECALSLLAGTAAPRVADLCAGSGAIAVAVGHSRPDAQVWALELSEQAFPYLEENIARNGVNNVRAVAADVLRPPELEPLDLVVSNPPYIRRGELEGLERQVQWEPRMALDGGTDGLDFYRALPGIWRPRLKPGGWMAFEVGYDQAQAVGALLEAAGFAQIQLFADPTGILRVVAGRARFAAAG</sequence>
<keyword evidence="1 5" id="KW-0489">Methyltransferase</keyword>
<evidence type="ECO:0000313" key="8">
    <source>
        <dbReference type="EMBL" id="HIX64681.1"/>
    </source>
</evidence>
<dbReference type="PANTHER" id="PTHR18895">
    <property type="entry name" value="HEMK METHYLTRANSFERASE"/>
    <property type="match status" value="1"/>
</dbReference>
<dbReference type="Gene3D" id="3.40.50.150">
    <property type="entry name" value="Vaccinia Virus protein VP39"/>
    <property type="match status" value="1"/>
</dbReference>
<dbReference type="NCBIfam" id="TIGR03534">
    <property type="entry name" value="RF_mod_PrmC"/>
    <property type="match status" value="1"/>
</dbReference>
<reference evidence="8" key="2">
    <citation type="submission" date="2021-04" db="EMBL/GenBank/DDBJ databases">
        <authorList>
            <person name="Gilroy R."/>
        </authorList>
    </citation>
    <scope>NUCLEOTIDE SEQUENCE</scope>
    <source>
        <strain evidence="8">CHK188-5543</strain>
    </source>
</reference>
<evidence type="ECO:0000256" key="1">
    <source>
        <dbReference type="ARBA" id="ARBA00022603"/>
    </source>
</evidence>
<evidence type="ECO:0000259" key="6">
    <source>
        <dbReference type="Pfam" id="PF05175"/>
    </source>
</evidence>
<dbReference type="InterPro" id="IPR019874">
    <property type="entry name" value="RF_methyltr_PrmC"/>
</dbReference>
<keyword evidence="3 5" id="KW-0949">S-adenosyl-L-methionine</keyword>